<dbReference type="EMBL" id="UGYO01000002">
    <property type="protein sequence ID" value="SUJ09404.1"/>
    <property type="molecule type" value="Genomic_DNA"/>
</dbReference>
<keyword evidence="2" id="KW-0472">Membrane</keyword>
<dbReference type="SMART" id="SM00327">
    <property type="entry name" value="VWA"/>
    <property type="match status" value="1"/>
</dbReference>
<dbReference type="RefSeq" id="WP_115390461.1">
    <property type="nucleotide sequence ID" value="NZ_JADZHC010000046.1"/>
</dbReference>
<dbReference type="Proteomes" id="UP000254069">
    <property type="component" value="Unassembled WGS sequence"/>
</dbReference>
<gene>
    <name evidence="5" type="ORF">NCTC10738_04176</name>
</gene>
<reference evidence="5 6" key="1">
    <citation type="submission" date="2018-06" db="EMBL/GenBank/DDBJ databases">
        <authorList>
            <consortium name="Pathogen Informatics"/>
            <person name="Doyle S."/>
        </authorList>
    </citation>
    <scope>NUCLEOTIDE SEQUENCE [LARGE SCALE GENOMIC DNA]</scope>
    <source>
        <strain evidence="5 6">NCTC10738</strain>
    </source>
</reference>
<proteinExistence type="predicted"/>
<evidence type="ECO:0000259" key="4">
    <source>
        <dbReference type="PROSITE" id="PS51468"/>
    </source>
</evidence>
<dbReference type="PROSITE" id="PS51468">
    <property type="entry name" value="VIT"/>
    <property type="match status" value="1"/>
</dbReference>
<dbReference type="SMART" id="SM00609">
    <property type="entry name" value="VIT"/>
    <property type="match status" value="1"/>
</dbReference>
<feature type="compositionally biased region" description="Polar residues" evidence="1">
    <location>
        <begin position="276"/>
        <end position="292"/>
    </location>
</feature>
<feature type="region of interest" description="Disordered" evidence="1">
    <location>
        <begin position="270"/>
        <end position="292"/>
    </location>
</feature>
<feature type="domain" description="VIT" evidence="4">
    <location>
        <begin position="85"/>
        <end position="213"/>
    </location>
</feature>
<keyword evidence="2" id="KW-0812">Transmembrane</keyword>
<dbReference type="PANTHER" id="PTHR45737">
    <property type="entry name" value="VON WILLEBRAND FACTOR A DOMAIN-CONTAINING PROTEIN 5A"/>
    <property type="match status" value="1"/>
</dbReference>
<dbReference type="InterPro" id="IPR013694">
    <property type="entry name" value="VIT"/>
</dbReference>
<dbReference type="InterPro" id="IPR002035">
    <property type="entry name" value="VWF_A"/>
</dbReference>
<protein>
    <submittedName>
        <fullName evidence="5">Uncharacterized protein encoded in toxicity protection region of plasmid R478, contains von Willebrand factor (VWF) domain</fullName>
    </submittedName>
</protein>
<keyword evidence="6" id="KW-1185">Reference proteome</keyword>
<feature type="domain" description="VWFA" evidence="3">
    <location>
        <begin position="404"/>
        <end position="584"/>
    </location>
</feature>
<evidence type="ECO:0000313" key="6">
    <source>
        <dbReference type="Proteomes" id="UP000254069"/>
    </source>
</evidence>
<dbReference type="PROSITE" id="PS50234">
    <property type="entry name" value="VWFA"/>
    <property type="match status" value="1"/>
</dbReference>
<dbReference type="SUPFAM" id="SSF53300">
    <property type="entry name" value="vWA-like"/>
    <property type="match status" value="1"/>
</dbReference>
<evidence type="ECO:0000256" key="1">
    <source>
        <dbReference type="SAM" id="MobiDB-lite"/>
    </source>
</evidence>
<dbReference type="AlphaFoldDB" id="A0A380C0C6"/>
<dbReference type="InterPro" id="IPR022440">
    <property type="entry name" value="CHP03788"/>
</dbReference>
<keyword evidence="2" id="KW-1133">Transmembrane helix</keyword>
<name>A0A380C0C6_9GAMM</name>
<dbReference type="NCBIfam" id="TIGR03788">
    <property type="entry name" value="marine_srt_targ"/>
    <property type="match status" value="1"/>
</dbReference>
<dbReference type="Pfam" id="PF08487">
    <property type="entry name" value="VIT"/>
    <property type="match status" value="1"/>
</dbReference>
<dbReference type="PANTHER" id="PTHR45737:SF6">
    <property type="entry name" value="VON WILLEBRAND FACTOR A DOMAIN-CONTAINING PROTEIN 5A"/>
    <property type="match status" value="1"/>
</dbReference>
<evidence type="ECO:0000256" key="2">
    <source>
        <dbReference type="SAM" id="Phobius"/>
    </source>
</evidence>
<organism evidence="5 6">
    <name type="scientific">Shewanella algae</name>
    <dbReference type="NCBI Taxonomy" id="38313"/>
    <lineage>
        <taxon>Bacteria</taxon>
        <taxon>Pseudomonadati</taxon>
        <taxon>Pseudomonadota</taxon>
        <taxon>Gammaproteobacteria</taxon>
        <taxon>Alteromonadales</taxon>
        <taxon>Shewanellaceae</taxon>
        <taxon>Shewanella</taxon>
    </lineage>
</organism>
<evidence type="ECO:0000259" key="3">
    <source>
        <dbReference type="PROSITE" id="PS50234"/>
    </source>
</evidence>
<sequence>MNMDIPRQENEQFQRMPAASHSDSDTYLCRAVNALQFSGFALLALLVFNLVSSVEAWAENGPQLAEEPASAQAQEGTLQLIDNPQWPGAGVLAFGDTQAPALATEVSMSISGWSNRVSVTQSFTNDSQEWIHGRYLFPLPNEAAVDSMQLRIGERIIEGVIQPKEEAKRTFEQAKAQGKRASLLSQERPNLFTTQVANLAPGETLKVSFSYQQALDYRDGQFSLRFPMTHTPRYLPQSMLQSFKGVEEAVRLLSPVIEAAGLEKMFTGADSESSDLKSSQAQSPHAHSGGQENRLSLDIILDAGFPLLSLESPYHAISQQTLSDGRIRVQLQQDNTKADSDFVLQWQADPGVKPAAALFSQQGQTHTPAPSLAQAEGQAARDEYSLLMLMPPQSKEVAKPLPRELILVIDTSGSMGGDAIVQAKQALLYALSSLKPEDSFNVVEFNSAVQTMAANSLPATAHNIGRAQQFIRALEANGGTEMAKALELALNNDFAAQNKVGTQGESKALRQVIFMTDGAVGNEQALFELIKDRLGDNRLFTVGIGSAPNSHFMQRAAELGRGSFTYIGKMQEVEQKVVALLEKISAPRITDVSLRYPDGTVPDYWPAQIPDLYQGEPVLVSIKQRSNAHKAVIVSGLIDGQFWQQELALNAKAEPKGLDLIWAGKQIAALDLAKDAANSERIERQVTALSLKYHLVSPYTSLVAVDVTPVNPDAAATREGQVASHAPKGWQGKLPQTATDSRLMLLLGLASLLAALMLAAFPRAFGRRACEEAGR</sequence>
<accession>A0A380C0C6</accession>
<dbReference type="Pfam" id="PF13768">
    <property type="entry name" value="VWA_3"/>
    <property type="match status" value="1"/>
</dbReference>
<feature type="transmembrane region" description="Helical" evidence="2">
    <location>
        <begin position="743"/>
        <end position="761"/>
    </location>
</feature>
<evidence type="ECO:0000313" key="5">
    <source>
        <dbReference type="EMBL" id="SUJ09404.1"/>
    </source>
</evidence>
<dbReference type="Gene3D" id="3.40.50.410">
    <property type="entry name" value="von Willebrand factor, type A domain"/>
    <property type="match status" value="1"/>
</dbReference>
<dbReference type="InterPro" id="IPR036465">
    <property type="entry name" value="vWFA_dom_sf"/>
</dbReference>